<dbReference type="InterPro" id="IPR011042">
    <property type="entry name" value="6-blade_b-propeller_TolB-like"/>
</dbReference>
<dbReference type="Gene3D" id="2.120.10.30">
    <property type="entry name" value="TolB, C-terminal domain"/>
    <property type="match status" value="1"/>
</dbReference>
<evidence type="ECO:0000256" key="1">
    <source>
        <dbReference type="SAM" id="SignalP"/>
    </source>
</evidence>
<evidence type="ECO:0000313" key="2">
    <source>
        <dbReference type="EMBL" id="KAL1885910.1"/>
    </source>
</evidence>
<evidence type="ECO:0008006" key="4">
    <source>
        <dbReference type="Google" id="ProtNLM"/>
    </source>
</evidence>
<gene>
    <name evidence="2" type="ORF">Plec18167_001411</name>
</gene>
<keyword evidence="3" id="KW-1185">Reference proteome</keyword>
<organism evidence="2 3">
    <name type="scientific">Paecilomyces lecythidis</name>
    <dbReference type="NCBI Taxonomy" id="3004212"/>
    <lineage>
        <taxon>Eukaryota</taxon>
        <taxon>Fungi</taxon>
        <taxon>Dikarya</taxon>
        <taxon>Ascomycota</taxon>
        <taxon>Pezizomycotina</taxon>
        <taxon>Eurotiomycetes</taxon>
        <taxon>Eurotiomycetidae</taxon>
        <taxon>Eurotiales</taxon>
        <taxon>Thermoascaceae</taxon>
        <taxon>Paecilomyces</taxon>
    </lineage>
</organism>
<sequence>MYFSLLLATVVLLGANIPVEGTYNNVPILESKRHISSTPKPEPIDVTELPLPPVTANDEEGGCTSDINSRGTGCIGISPNLQNGNFLPDGNHVTATLNFTGAPAAPDERSIYVGQQLIVVKVDGSTFPNGDAWKCLTCGVPAQNMVGSTILDAYPQAFHDGKRVLVGTNIVDCGLALLASADCTPDKIHIYPIRWNVQSNGTGPGGNIRELRVHPDNVHLGFNAFTLSGASMGEFSYFGRLVFNPSPTAGTPLTARYDLVNVTMLFNPNQTVIGADGDQLIFNPNALRVGEFRGFTGRGNEITYLGQPVESCNFDVFAADLTTGKVRRITSDPGYTDPIDVSPDDKWQVILTTLQSGRMLFLSAMRGVPPITDLITSASTGSVRNNGQRRFFQPWLLDHDGDRGSYIGQLINSAGDGSPGSINDPNWNAGADPRWSPDGTSIVYFQNLVKAPACGGQNPLPCPNSTAPGGRTSRLMLARLTSRQPLPAQPVTPVSDEVPWGIPYVPGSSPPSALPLLEGNYTLKGNVSGTAHASFTLDSTKSSISSVAVIYSNYSDDGINRLNGFENVTATPVNLTLIHLDWFSDLTSTGKSNSTKVSSPDGFHLEIDQLYNFFNANGTLETMVDGVIFKQPPNGA</sequence>
<feature type="signal peptide" evidence="1">
    <location>
        <begin position="1"/>
        <end position="21"/>
    </location>
</feature>
<reference evidence="2 3" key="1">
    <citation type="journal article" date="2024" name="IMA Fungus">
        <title>IMA Genome - F19 : A genome assembly and annotation guide to empower mycologists, including annotated draft genome sequences of Ceratocystis pirilliformis, Diaporthe australafricana, Fusarium ophioides, Paecilomyces lecythidis, and Sporothrix stenoceras.</title>
        <authorList>
            <person name="Aylward J."/>
            <person name="Wilson A.M."/>
            <person name="Visagie C.M."/>
            <person name="Spraker J."/>
            <person name="Barnes I."/>
            <person name="Buitendag C."/>
            <person name="Ceriani C."/>
            <person name="Del Mar Angel L."/>
            <person name="du Plessis D."/>
            <person name="Fuchs T."/>
            <person name="Gasser K."/>
            <person name="Kramer D."/>
            <person name="Li W."/>
            <person name="Munsamy K."/>
            <person name="Piso A."/>
            <person name="Price J.L."/>
            <person name="Sonnekus B."/>
            <person name="Thomas C."/>
            <person name="van der Nest A."/>
            <person name="van Dijk A."/>
            <person name="van Heerden A."/>
            <person name="van Vuuren N."/>
            <person name="Yilmaz N."/>
            <person name="Duong T.A."/>
            <person name="van der Merwe N.A."/>
            <person name="Wingfield M.J."/>
            <person name="Wingfield B.D."/>
        </authorList>
    </citation>
    <scope>NUCLEOTIDE SEQUENCE [LARGE SCALE GENOMIC DNA]</scope>
    <source>
        <strain evidence="2 3">CMW 18167</strain>
    </source>
</reference>
<dbReference type="EMBL" id="JAVDPF010000002">
    <property type="protein sequence ID" value="KAL1885910.1"/>
    <property type="molecule type" value="Genomic_DNA"/>
</dbReference>
<dbReference type="SUPFAM" id="SSF82171">
    <property type="entry name" value="DPP6 N-terminal domain-like"/>
    <property type="match status" value="1"/>
</dbReference>
<name>A0ABR3YC71_9EURO</name>
<protein>
    <recommendedName>
        <fullName evidence="4">Saponin hydrolase</fullName>
    </recommendedName>
</protein>
<proteinExistence type="predicted"/>
<comment type="caution">
    <text evidence="2">The sequence shown here is derived from an EMBL/GenBank/DDBJ whole genome shotgun (WGS) entry which is preliminary data.</text>
</comment>
<accession>A0ABR3YC71</accession>
<evidence type="ECO:0000313" key="3">
    <source>
        <dbReference type="Proteomes" id="UP001583193"/>
    </source>
</evidence>
<dbReference type="Proteomes" id="UP001583193">
    <property type="component" value="Unassembled WGS sequence"/>
</dbReference>
<keyword evidence="1" id="KW-0732">Signal</keyword>
<feature type="chain" id="PRO_5045202052" description="Saponin hydrolase" evidence="1">
    <location>
        <begin position="22"/>
        <end position="636"/>
    </location>
</feature>